<gene>
    <name evidence="20" type="ORF">EG328_000371</name>
</gene>
<evidence type="ECO:0000256" key="9">
    <source>
        <dbReference type="ARBA" id="ARBA00022605"/>
    </source>
</evidence>
<dbReference type="CDD" id="cd05235">
    <property type="entry name" value="SDR_e1"/>
    <property type="match status" value="1"/>
</dbReference>
<keyword evidence="11" id="KW-0560">Oxidoreductase</keyword>
<evidence type="ECO:0000256" key="16">
    <source>
        <dbReference type="ARBA" id="ARBA00048414"/>
    </source>
</evidence>
<organism evidence="20 21">
    <name type="scientific">Venturia inaequalis</name>
    <name type="common">Apple scab fungus</name>
    <dbReference type="NCBI Taxonomy" id="5025"/>
    <lineage>
        <taxon>Eukaryota</taxon>
        <taxon>Fungi</taxon>
        <taxon>Dikarya</taxon>
        <taxon>Ascomycota</taxon>
        <taxon>Pezizomycotina</taxon>
        <taxon>Dothideomycetes</taxon>
        <taxon>Pleosporomycetidae</taxon>
        <taxon>Venturiales</taxon>
        <taxon>Venturiaceae</taxon>
        <taxon>Venturia</taxon>
    </lineage>
</organism>
<evidence type="ECO:0000256" key="5">
    <source>
        <dbReference type="ARBA" id="ARBA00012913"/>
    </source>
</evidence>
<dbReference type="InterPro" id="IPR036291">
    <property type="entry name" value="NAD(P)-bd_dom_sf"/>
</dbReference>
<dbReference type="InterPro" id="IPR000873">
    <property type="entry name" value="AMP-dep_synth/lig_dom"/>
</dbReference>
<evidence type="ECO:0000256" key="11">
    <source>
        <dbReference type="ARBA" id="ARBA00023002"/>
    </source>
</evidence>
<dbReference type="PANTHER" id="PTHR44845:SF1">
    <property type="entry name" value="L-2-AMINOADIPATE REDUCTASE"/>
    <property type="match status" value="1"/>
</dbReference>
<evidence type="ECO:0000256" key="15">
    <source>
        <dbReference type="ARBA" id="ARBA00048260"/>
    </source>
</evidence>
<dbReference type="GO" id="GO:0019878">
    <property type="term" value="P:lysine biosynthetic process via aminoadipic acid"/>
    <property type="evidence" value="ECO:0007669"/>
    <property type="project" value="UniProtKB-UniPathway"/>
</dbReference>
<dbReference type="Gene3D" id="3.30.300.30">
    <property type="match status" value="1"/>
</dbReference>
<dbReference type="PIRSF" id="PIRSF001617">
    <property type="entry name" value="Alpha-AR"/>
    <property type="match status" value="1"/>
</dbReference>
<dbReference type="NCBIfam" id="TIGR03443">
    <property type="entry name" value="alpha_am_amid"/>
    <property type="match status" value="1"/>
</dbReference>
<evidence type="ECO:0000256" key="1">
    <source>
        <dbReference type="ARBA" id="ARBA00001957"/>
    </source>
</evidence>
<dbReference type="Pfam" id="PF00550">
    <property type="entry name" value="PP-binding"/>
    <property type="match status" value="1"/>
</dbReference>
<evidence type="ECO:0000256" key="7">
    <source>
        <dbReference type="ARBA" id="ARBA00022450"/>
    </source>
</evidence>
<evidence type="ECO:0000313" key="21">
    <source>
        <dbReference type="Proteomes" id="UP000447873"/>
    </source>
</evidence>
<comment type="catalytic activity">
    <reaction evidence="17">
        <text>(S)-2-amino-6-oxohexanoate + NADP(+) + H2O = L-2-aminoadipate + NADPH + 2 H(+)</text>
        <dbReference type="Rhea" id="RHEA:12304"/>
        <dbReference type="ChEBI" id="CHEBI:15377"/>
        <dbReference type="ChEBI" id="CHEBI:15378"/>
        <dbReference type="ChEBI" id="CHEBI:57783"/>
        <dbReference type="ChEBI" id="CHEBI:58321"/>
        <dbReference type="ChEBI" id="CHEBI:58349"/>
        <dbReference type="ChEBI" id="CHEBI:58672"/>
        <dbReference type="EC" id="1.2.1.31"/>
    </reaction>
</comment>
<evidence type="ECO:0000313" key="20">
    <source>
        <dbReference type="EMBL" id="KAE9980343.1"/>
    </source>
</evidence>
<dbReference type="NCBIfam" id="TIGR01746">
    <property type="entry name" value="Thioester-redct"/>
    <property type="match status" value="1"/>
</dbReference>
<keyword evidence="7" id="KW-0596">Phosphopantetheine</keyword>
<comment type="catalytic activity">
    <reaction evidence="16">
        <text>(S)-2-amino-6-oxohexanoate + NAD(+) + H2O = L-2-aminoadipate + NADH + 2 H(+)</text>
        <dbReference type="Rhea" id="RHEA:12308"/>
        <dbReference type="ChEBI" id="CHEBI:15377"/>
        <dbReference type="ChEBI" id="CHEBI:15378"/>
        <dbReference type="ChEBI" id="CHEBI:57540"/>
        <dbReference type="ChEBI" id="CHEBI:57945"/>
        <dbReference type="ChEBI" id="CHEBI:58321"/>
        <dbReference type="ChEBI" id="CHEBI:58672"/>
        <dbReference type="EC" id="1.2.1.31"/>
    </reaction>
</comment>
<comment type="caution">
    <text evidence="20">The sequence shown here is derived from an EMBL/GenBank/DDBJ whole genome shotgun (WGS) entry which is preliminary data.</text>
</comment>
<dbReference type="NCBIfam" id="TIGR01733">
    <property type="entry name" value="AA-adenyl-dom"/>
    <property type="match status" value="1"/>
</dbReference>
<evidence type="ECO:0000256" key="3">
    <source>
        <dbReference type="ARBA" id="ARBA00004827"/>
    </source>
</evidence>
<sequence>MADLPDPTADLHWDDFRGTINSIFDRNVDKHPDRICVIETASSTSPRREFTYRQIQEASNILANELLKNGISKGEIVMTYAYRGVDLVVAIMGILKAGAAFSVIVRLTGINGDPLYPADRQVIYLDVAQPRALVVIQKTVEEAGHLSDQVRDFISSKLDLRTEIPGLMLKDDGTLLSGKVENGQDTFASANAEAKTSPNVEIGPDDAPTLSFTSGSEGRPKGVSGRHYSLPKYFPWMSEQFKLTENDRFTMLSGIAHDPIQRDVFTPLFLGATLLVPPKEYIMHQALAEWCQREGATVSHLTPAMGQILIGGATCQIPSLRRVFFVGDLLLKRDCQKLQNLAPNVNIINMYGTTETQRSVSYYELPSRASDPVFMDSMPDVIPAGKGMQDVQLLVVNREDRNKICQTNEVGEVYVRAGGLAGGYRGLPELNEQKFVTNWFTDSWHGKPAANGSDSWRKDFKIRDRLYRSGDLGKYMEDGNVAMVGRVDDQVKIRGFRIELGEIDTHLSRHPLIRENVTLVRRDKDEEPNLVSYFVPEIKSWEEWQQKQGKSLLAPSQDTSMATLLRTFETLRNDIRDYLKTKLPVYAVPTVFIPLISMPLNPNGKVDKRALPFPEPGELRSSMRRPSYDQTALSDTEKKIAKVWAKHLSNIVSARTVSPEDNFFDLGGHSLIAQYVLLDLRTEFSGVNLSLGALFQSPTLRGFATEIERLRDPLGLEMNADDSVPKQSEFFYSSDRKKLSEELPARFQTTGASSSPKTVFITGGTGFLGSHIIHQLCQDKARFGRIIVHVRAKSPEEGLDRVKNTCKAYGLECDDRVECVVGDLEKPRLGIEKSDWANLTGDVDVIIHNGARVHWVLDYSSLRASNVVSTVELLKLCSIGKAKEMIFISSTSVLDTDHFLKGENLAPLPESDELIGSEQGLHTGYGQSKWVCEGLLRDAGKKGLRGAIIRPGYVTAESKLGTTVTDDFLVRILKGCDQIHLYPDLGDDNYINCMPVDGVARICIAAASSPPPDMRVLNATARTVTYTNYLGALSAYGYRVGKTEYDGWTYVLEDYVKTTMDAKRSEHALLPLYHLAVTDLPNDSRSPPLDNANVKAVLEEDAKIRRLGEVADHVTVELVGRSLSYLVEIGFMDRPVGGRGKLALPEVTLSQEQRDALAKIGGRGAVA</sequence>
<evidence type="ECO:0000256" key="8">
    <source>
        <dbReference type="ARBA" id="ARBA00022553"/>
    </source>
</evidence>
<protein>
    <recommendedName>
        <fullName evidence="14">Alpha-aminoadipate reductase</fullName>
        <ecNumber evidence="6">1.2.1.31</ecNumber>
        <ecNumber evidence="5">1.2.1.95</ecNumber>
    </recommendedName>
    <alternativeName>
        <fullName evidence="13">L-aminoadipate-semialdehyde dehydrogenase</fullName>
    </alternativeName>
</protein>
<dbReference type="InterPro" id="IPR009081">
    <property type="entry name" value="PP-bd_ACP"/>
</dbReference>
<dbReference type="InterPro" id="IPR013120">
    <property type="entry name" value="FAR_NAD-bd"/>
</dbReference>
<dbReference type="Gene3D" id="3.40.50.720">
    <property type="entry name" value="NAD(P)-binding Rossmann-like Domain"/>
    <property type="match status" value="1"/>
</dbReference>
<dbReference type="PROSITE" id="PS50075">
    <property type="entry name" value="CARRIER"/>
    <property type="match status" value="1"/>
</dbReference>
<dbReference type="SUPFAM" id="SSF56801">
    <property type="entry name" value="Acetyl-CoA synthetase-like"/>
    <property type="match status" value="1"/>
</dbReference>
<dbReference type="InterPro" id="IPR042099">
    <property type="entry name" value="ANL_N_sf"/>
</dbReference>
<comment type="pathway">
    <text evidence="3">Amino-acid biosynthesis; L-lysine biosynthesis via AAA pathway; L-lysine from L-alpha-aminoadipate (fungal route): step 1/3.</text>
</comment>
<dbReference type="AlphaFoldDB" id="A0A8H3V420"/>
<dbReference type="InterPro" id="IPR020845">
    <property type="entry name" value="AMP-binding_CS"/>
</dbReference>
<evidence type="ECO:0000256" key="14">
    <source>
        <dbReference type="ARBA" id="ARBA00032195"/>
    </source>
</evidence>
<comment type="cofactor">
    <cofactor evidence="1">
        <name>pantetheine 4'-phosphate</name>
        <dbReference type="ChEBI" id="CHEBI:47942"/>
    </cofactor>
</comment>
<dbReference type="GO" id="GO:0004043">
    <property type="term" value="F:L-aminoadipate-semialdehyde dehydrogenase [NAD(P)+] activity"/>
    <property type="evidence" value="ECO:0007669"/>
    <property type="project" value="UniProtKB-EC"/>
</dbReference>
<dbReference type="EC" id="1.2.1.95" evidence="5"/>
<dbReference type="EMBL" id="WNWS01000105">
    <property type="protein sequence ID" value="KAE9980343.1"/>
    <property type="molecule type" value="Genomic_DNA"/>
</dbReference>
<dbReference type="Pfam" id="PF00501">
    <property type="entry name" value="AMP-binding"/>
    <property type="match status" value="1"/>
</dbReference>
<dbReference type="UniPathway" id="UPA00033">
    <property type="reaction ID" value="UER00032"/>
</dbReference>
<evidence type="ECO:0000256" key="12">
    <source>
        <dbReference type="ARBA" id="ARBA00023154"/>
    </source>
</evidence>
<evidence type="ECO:0000256" key="6">
    <source>
        <dbReference type="ARBA" id="ARBA00013073"/>
    </source>
</evidence>
<comment type="catalytic activity">
    <reaction evidence="15">
        <text>(S)-2-amino-6-oxohexanoate + AMP + diphosphate + NADP(+) = L-2-aminoadipate + ATP + NADPH + H(+)</text>
        <dbReference type="Rhea" id="RHEA:46936"/>
        <dbReference type="ChEBI" id="CHEBI:15378"/>
        <dbReference type="ChEBI" id="CHEBI:30616"/>
        <dbReference type="ChEBI" id="CHEBI:33019"/>
        <dbReference type="ChEBI" id="CHEBI:57783"/>
        <dbReference type="ChEBI" id="CHEBI:58321"/>
        <dbReference type="ChEBI" id="CHEBI:58349"/>
        <dbReference type="ChEBI" id="CHEBI:58672"/>
        <dbReference type="ChEBI" id="CHEBI:456215"/>
        <dbReference type="EC" id="1.2.1.95"/>
    </reaction>
</comment>
<dbReference type="EC" id="1.2.1.31" evidence="6"/>
<comment type="function">
    <text evidence="2">Catalyzes the activation of alpha-aminoadipate by ATP-dependent adenylation and the reduction of activated alpha-aminoadipate by NADPH. The activated alpha-aminoadipate is bound to the phosphopantheinyl group of the enzyme itself before it is reduced to (S)-2-amino-6-oxohexanoate.</text>
</comment>
<dbReference type="InterPro" id="IPR010080">
    <property type="entry name" value="Thioester_reductase-like_dom"/>
</dbReference>
<dbReference type="InterPro" id="IPR045851">
    <property type="entry name" value="AMP-bd_C_sf"/>
</dbReference>
<dbReference type="SUPFAM" id="SSF51735">
    <property type="entry name" value="NAD(P)-binding Rossmann-fold domains"/>
    <property type="match status" value="1"/>
</dbReference>
<dbReference type="SUPFAM" id="SSF47336">
    <property type="entry name" value="ACP-like"/>
    <property type="match status" value="1"/>
</dbReference>
<keyword evidence="12" id="KW-0457">Lysine biosynthesis</keyword>
<evidence type="ECO:0000256" key="13">
    <source>
        <dbReference type="ARBA" id="ARBA00031335"/>
    </source>
</evidence>
<dbReference type="Gene3D" id="1.10.1200.10">
    <property type="entry name" value="ACP-like"/>
    <property type="match status" value="1"/>
</dbReference>
<evidence type="ECO:0000256" key="4">
    <source>
        <dbReference type="ARBA" id="ARBA00006432"/>
    </source>
</evidence>
<keyword evidence="10" id="KW-0521">NADP</keyword>
<dbReference type="PANTHER" id="PTHR44845">
    <property type="entry name" value="CARRIER DOMAIN-CONTAINING PROTEIN"/>
    <property type="match status" value="1"/>
</dbReference>
<feature type="domain" description="Carrier" evidence="19">
    <location>
        <begin position="631"/>
        <end position="711"/>
    </location>
</feature>
<dbReference type="InterPro" id="IPR036736">
    <property type="entry name" value="ACP-like_sf"/>
</dbReference>
<dbReference type="PROSITE" id="PS00455">
    <property type="entry name" value="AMP_BINDING"/>
    <property type="match status" value="1"/>
</dbReference>
<reference evidence="20 21" key="1">
    <citation type="submission" date="2018-12" db="EMBL/GenBank/DDBJ databases">
        <title>Venturia inaequalis Genome Resource.</title>
        <authorList>
            <person name="Lichtner F.J."/>
        </authorList>
    </citation>
    <scope>NUCLEOTIDE SEQUENCE [LARGE SCALE GENOMIC DNA]</scope>
    <source>
        <strain evidence="20 21">120213</strain>
    </source>
</reference>
<name>A0A8H3V420_VENIN</name>
<evidence type="ECO:0000256" key="10">
    <source>
        <dbReference type="ARBA" id="ARBA00022857"/>
    </source>
</evidence>
<proteinExistence type="inferred from homology"/>
<dbReference type="InterPro" id="IPR010071">
    <property type="entry name" value="AA_adenyl_dom"/>
</dbReference>
<keyword evidence="8" id="KW-0597">Phosphoprotein</keyword>
<evidence type="ECO:0000256" key="2">
    <source>
        <dbReference type="ARBA" id="ARBA00003499"/>
    </source>
</evidence>
<accession>A0A8H3V420</accession>
<dbReference type="Proteomes" id="UP000447873">
    <property type="component" value="Unassembled WGS sequence"/>
</dbReference>
<dbReference type="Gene3D" id="3.40.50.12780">
    <property type="entry name" value="N-terminal domain of ligase-like"/>
    <property type="match status" value="1"/>
</dbReference>
<evidence type="ECO:0000256" key="18">
    <source>
        <dbReference type="SAM" id="MobiDB-lite"/>
    </source>
</evidence>
<comment type="similarity">
    <text evidence="4">Belongs to the ATP-dependent AMP-binding enzyme family.</text>
</comment>
<keyword evidence="9" id="KW-0028">Amino-acid biosynthesis</keyword>
<evidence type="ECO:0000259" key="19">
    <source>
        <dbReference type="PROSITE" id="PS50075"/>
    </source>
</evidence>
<dbReference type="InterPro" id="IPR014397">
    <property type="entry name" value="Lys2"/>
</dbReference>
<evidence type="ECO:0000256" key="17">
    <source>
        <dbReference type="ARBA" id="ARBA00049537"/>
    </source>
</evidence>
<dbReference type="Pfam" id="PF07993">
    <property type="entry name" value="NAD_binding_4"/>
    <property type="match status" value="1"/>
</dbReference>
<feature type="region of interest" description="Disordered" evidence="18">
    <location>
        <begin position="193"/>
        <end position="223"/>
    </location>
</feature>